<dbReference type="EMBL" id="BOOK01000031">
    <property type="protein sequence ID" value="GII02188.1"/>
    <property type="molecule type" value="Genomic_DNA"/>
</dbReference>
<dbReference type="AlphaFoldDB" id="A0A8J3SXV8"/>
<reference evidence="3" key="1">
    <citation type="submission" date="2021-01" db="EMBL/GenBank/DDBJ databases">
        <title>Whole genome shotgun sequence of Planobispora takensis NBRC 109077.</title>
        <authorList>
            <person name="Komaki H."/>
            <person name="Tamura T."/>
        </authorList>
    </citation>
    <scope>NUCLEOTIDE SEQUENCE</scope>
    <source>
        <strain evidence="3">NBRC 109077</strain>
    </source>
</reference>
<evidence type="ECO:0000256" key="2">
    <source>
        <dbReference type="SAM" id="SignalP"/>
    </source>
</evidence>
<protein>
    <recommendedName>
        <fullName evidence="5">Fibronectin type-III domain-containing protein</fullName>
    </recommendedName>
</protein>
<comment type="caution">
    <text evidence="3">The sequence shown here is derived from an EMBL/GenBank/DDBJ whole genome shotgun (WGS) entry which is preliminary data.</text>
</comment>
<sequence length="860" mass="89144">MTTARRLVAVMVTVPIVSVSAVLATAGPAQAQARLDMPSRVTSNQGVTISGKVDFAFDAVLYVDGQQVAKGDQRVSYTWNPRSRPNGSYRIKLVQRGKLLGGRWDETSETLVQAVPPATPGGVGVRLQGKQAVVTWRKGSEPDLRGYEIATTRNGRVGSVRVNSACGGGSCRATLAVPAKAAGQRIGFTVRALRSDGGGGTVASGQSAAAMVSIPAPKAPKVTDSDGNGTRQSTGDQDARKKADRQAGIENLPQLPQKKPATARAEPPKTAVVPTKVPKLPEEVREDDAPSSAEQSGEGTTKKGAGNGTEKGTQPAPDSKRVATETDVVPAANTNITPQSSESSTGGMSQYGLFIAGGLILLLLAAHGGAWFRRKLLAAGAADAATTGIVMTAAAGAGSDREARTEGAAGASTAGAATTTPRRPAVILAVSKTRYPQPPPASPPTEQKAIPAHTTHLEEQPIPGTRTVRSAEQDVPEVRGVQPVAQPVPEVHGVRLVGQFVPGARAAHPVQQSAPEVPAVLPQEQAVPEVQAVRPVEQAASEVNGTHLTAQAAPEMQAVRPGEQAVPEVNGAHLTAQAVSEVQAVRPVERTVPEVGPVQATAQAVPEVHDARPMRQFEAGAHGAHGQRQPASGPQATSPADAQTRFLEDVQVPSTAQQVPSPTQGKVVTAHTVDQQETGLQVGNQREAGAWAGSAAYVVDQSDSGVQAGIRVGSAVHVMGQPRSAVRAEERSGNGGHAAGRSVPVIHAVHTVGRTDGQGIHATSGRASAQPDSQTDGVPGEYAESVPTIRPDAESIAGVNMVTPVAARMGERWDDYLPPAPRSMEDSGFWERPQPGATDFWAADDDDSTYSGRRRRPDGT</sequence>
<evidence type="ECO:0008006" key="5">
    <source>
        <dbReference type="Google" id="ProtNLM"/>
    </source>
</evidence>
<feature type="compositionally biased region" description="Low complexity" evidence="1">
    <location>
        <begin position="268"/>
        <end position="278"/>
    </location>
</feature>
<feature type="signal peptide" evidence="2">
    <location>
        <begin position="1"/>
        <end position="31"/>
    </location>
</feature>
<feature type="region of interest" description="Disordered" evidence="1">
    <location>
        <begin position="815"/>
        <end position="860"/>
    </location>
</feature>
<feature type="chain" id="PRO_5035213257" description="Fibronectin type-III domain-containing protein" evidence="2">
    <location>
        <begin position="32"/>
        <end position="860"/>
    </location>
</feature>
<feature type="region of interest" description="Disordered" evidence="1">
    <location>
        <begin position="396"/>
        <end position="423"/>
    </location>
</feature>
<gene>
    <name evidence="3" type="ORF">Pta02_41960</name>
</gene>
<evidence type="ECO:0000313" key="4">
    <source>
        <dbReference type="Proteomes" id="UP000634476"/>
    </source>
</evidence>
<feature type="region of interest" description="Disordered" evidence="1">
    <location>
        <begin position="620"/>
        <end position="641"/>
    </location>
</feature>
<keyword evidence="4" id="KW-1185">Reference proteome</keyword>
<evidence type="ECO:0000256" key="1">
    <source>
        <dbReference type="SAM" id="MobiDB-lite"/>
    </source>
</evidence>
<feature type="compositionally biased region" description="Polar residues" evidence="1">
    <location>
        <begin position="629"/>
        <end position="641"/>
    </location>
</feature>
<feature type="compositionally biased region" description="Polar residues" evidence="1">
    <location>
        <begin position="765"/>
        <end position="776"/>
    </location>
</feature>
<feature type="compositionally biased region" description="Polar residues" evidence="1">
    <location>
        <begin position="332"/>
        <end position="346"/>
    </location>
</feature>
<organism evidence="3 4">
    <name type="scientific">Planobispora takensis</name>
    <dbReference type="NCBI Taxonomy" id="1367882"/>
    <lineage>
        <taxon>Bacteria</taxon>
        <taxon>Bacillati</taxon>
        <taxon>Actinomycetota</taxon>
        <taxon>Actinomycetes</taxon>
        <taxon>Streptosporangiales</taxon>
        <taxon>Streptosporangiaceae</taxon>
        <taxon>Planobispora</taxon>
    </lineage>
</organism>
<feature type="region of interest" description="Disordered" evidence="1">
    <location>
        <begin position="756"/>
        <end position="791"/>
    </location>
</feature>
<feature type="compositionally biased region" description="Polar residues" evidence="1">
    <location>
        <begin position="225"/>
        <end position="236"/>
    </location>
</feature>
<dbReference type="Proteomes" id="UP000634476">
    <property type="component" value="Unassembled WGS sequence"/>
</dbReference>
<accession>A0A8J3SXV8</accession>
<feature type="compositionally biased region" description="Basic and acidic residues" evidence="1">
    <location>
        <begin position="237"/>
        <end position="247"/>
    </location>
</feature>
<feature type="region of interest" description="Disordered" evidence="1">
    <location>
        <begin position="215"/>
        <end position="346"/>
    </location>
</feature>
<name>A0A8J3SXV8_9ACTN</name>
<proteinExistence type="predicted"/>
<keyword evidence="2" id="KW-0732">Signal</keyword>
<evidence type="ECO:0000313" key="3">
    <source>
        <dbReference type="EMBL" id="GII02188.1"/>
    </source>
</evidence>
<feature type="compositionally biased region" description="Low complexity" evidence="1">
    <location>
        <begin position="406"/>
        <end position="423"/>
    </location>
</feature>